<dbReference type="GO" id="GO:0006493">
    <property type="term" value="P:protein O-linked glycosylation"/>
    <property type="evidence" value="ECO:0007669"/>
    <property type="project" value="TreeGrafter"/>
</dbReference>
<comment type="subcellular location">
    <subcellularLocation>
        <location evidence="1 10">Golgi apparatus membrane</location>
        <topology evidence="1 10">Single-pass type II membrane protein</topology>
    </subcellularLocation>
</comment>
<evidence type="ECO:0000256" key="5">
    <source>
        <dbReference type="ARBA" id="ARBA00022692"/>
    </source>
</evidence>
<comment type="caution">
    <text evidence="11">The sequence shown here is derived from an EMBL/GenBank/DDBJ whole genome shotgun (WGS) entry which is preliminary data.</text>
</comment>
<evidence type="ECO:0000256" key="1">
    <source>
        <dbReference type="ARBA" id="ARBA00004323"/>
    </source>
</evidence>
<evidence type="ECO:0000256" key="4">
    <source>
        <dbReference type="ARBA" id="ARBA00022679"/>
    </source>
</evidence>
<evidence type="ECO:0000313" key="11">
    <source>
        <dbReference type="EMBL" id="KAJ8915654.1"/>
    </source>
</evidence>
<evidence type="ECO:0000256" key="3">
    <source>
        <dbReference type="ARBA" id="ARBA00022676"/>
    </source>
</evidence>
<keyword evidence="5 10" id="KW-0812">Transmembrane</keyword>
<proteinExistence type="inferred from homology"/>
<dbReference type="InterPro" id="IPR002659">
    <property type="entry name" value="Glyco_trans_31"/>
</dbReference>
<dbReference type="GO" id="GO:0000139">
    <property type="term" value="C:Golgi membrane"/>
    <property type="evidence" value="ECO:0007669"/>
    <property type="project" value="UniProtKB-SubCell"/>
</dbReference>
<dbReference type="Proteomes" id="UP001159042">
    <property type="component" value="Unassembled WGS sequence"/>
</dbReference>
<comment type="similarity">
    <text evidence="2 10">Belongs to the glycosyltransferase 31 family.</text>
</comment>
<accession>A0AAV8VNC6</accession>
<sequence>MLVLTPRKVKHILFGLTVISILYIFGVFHHAFESDFYDDFRYPYEGDIDAFVQKLKNNITPDVSPINSYQFQYRKNCSQKCMGVQNLRVVYLVKTSPENFDRRIAIRSTWGYEHRFSDVEIRTVFLIGVRATEGLQKLINEESHKFSDIVQANFSDTYYNNTYKTMMGMKWVVKFCPNSKFYMFVDDDYYVSTKNVLRFIRYPTKYPQYLKEPMANVKALLRKPFQLMDFELQDDARLYSGYAFKSAPHRHYFSKWYVPLKEYPYHMWPPYVTAGAYILSRSALIDMYYSSFYTRHFRFDDIYVGLLAFKAKIEPLHCEEFYFYKKTYNKLDYEYTIASHGYGDPHELLTVWTEQKSLGNA</sequence>
<gene>
    <name evidence="11" type="ORF">NQ315_003438</name>
</gene>
<dbReference type="GO" id="GO:0008194">
    <property type="term" value="F:UDP-glycosyltransferase activity"/>
    <property type="evidence" value="ECO:0007669"/>
    <property type="project" value="TreeGrafter"/>
</dbReference>
<dbReference type="Pfam" id="PF01762">
    <property type="entry name" value="Galactosyl_T"/>
    <property type="match status" value="1"/>
</dbReference>
<dbReference type="EC" id="2.4.1.-" evidence="10"/>
<evidence type="ECO:0000313" key="12">
    <source>
        <dbReference type="Proteomes" id="UP001159042"/>
    </source>
</evidence>
<evidence type="ECO:0000256" key="8">
    <source>
        <dbReference type="ARBA" id="ARBA00023034"/>
    </source>
</evidence>
<dbReference type="Gene3D" id="3.90.550.50">
    <property type="match status" value="1"/>
</dbReference>
<evidence type="ECO:0000256" key="2">
    <source>
        <dbReference type="ARBA" id="ARBA00008661"/>
    </source>
</evidence>
<dbReference type="PANTHER" id="PTHR11214:SF349">
    <property type="entry name" value="BETA-1,3-GALACTOSYLTRANSFERASE BRN"/>
    <property type="match status" value="1"/>
</dbReference>
<keyword evidence="7 10" id="KW-1133">Transmembrane helix</keyword>
<protein>
    <recommendedName>
        <fullName evidence="10">Hexosyltransferase</fullName>
        <ecNumber evidence="10">2.4.1.-</ecNumber>
    </recommendedName>
</protein>
<evidence type="ECO:0000256" key="10">
    <source>
        <dbReference type="RuleBase" id="RU363063"/>
    </source>
</evidence>
<dbReference type="EMBL" id="JANEYG010000051">
    <property type="protein sequence ID" value="KAJ8915654.1"/>
    <property type="molecule type" value="Genomic_DNA"/>
</dbReference>
<keyword evidence="3 10" id="KW-0328">Glycosyltransferase</keyword>
<dbReference type="AlphaFoldDB" id="A0AAV8VNC6"/>
<keyword evidence="9 10" id="KW-0472">Membrane</keyword>
<organism evidence="11 12">
    <name type="scientific">Exocentrus adspersus</name>
    <dbReference type="NCBI Taxonomy" id="1586481"/>
    <lineage>
        <taxon>Eukaryota</taxon>
        <taxon>Metazoa</taxon>
        <taxon>Ecdysozoa</taxon>
        <taxon>Arthropoda</taxon>
        <taxon>Hexapoda</taxon>
        <taxon>Insecta</taxon>
        <taxon>Pterygota</taxon>
        <taxon>Neoptera</taxon>
        <taxon>Endopterygota</taxon>
        <taxon>Coleoptera</taxon>
        <taxon>Polyphaga</taxon>
        <taxon>Cucujiformia</taxon>
        <taxon>Chrysomeloidea</taxon>
        <taxon>Cerambycidae</taxon>
        <taxon>Lamiinae</taxon>
        <taxon>Acanthocinini</taxon>
        <taxon>Exocentrus</taxon>
    </lineage>
</organism>
<keyword evidence="6 10" id="KW-0735">Signal-anchor</keyword>
<dbReference type="FunFam" id="3.90.550.50:FF:000042">
    <property type="entry name" value="Hexosyltransferase"/>
    <property type="match status" value="1"/>
</dbReference>
<feature type="transmembrane region" description="Helical" evidence="10">
    <location>
        <begin position="12"/>
        <end position="32"/>
    </location>
</feature>
<dbReference type="PANTHER" id="PTHR11214">
    <property type="entry name" value="BETA-1,3-N-ACETYLGLUCOSAMINYLTRANSFERASE"/>
    <property type="match status" value="1"/>
</dbReference>
<name>A0AAV8VNC6_9CUCU</name>
<evidence type="ECO:0000256" key="9">
    <source>
        <dbReference type="ARBA" id="ARBA00023136"/>
    </source>
</evidence>
<dbReference type="GO" id="GO:0016758">
    <property type="term" value="F:hexosyltransferase activity"/>
    <property type="evidence" value="ECO:0007669"/>
    <property type="project" value="InterPro"/>
</dbReference>
<keyword evidence="12" id="KW-1185">Reference proteome</keyword>
<keyword evidence="8 10" id="KW-0333">Golgi apparatus</keyword>
<reference evidence="11 12" key="1">
    <citation type="journal article" date="2023" name="Insect Mol. Biol.">
        <title>Genome sequencing provides insights into the evolution of gene families encoding plant cell wall-degrading enzymes in longhorned beetles.</title>
        <authorList>
            <person name="Shin N.R."/>
            <person name="Okamura Y."/>
            <person name="Kirsch R."/>
            <person name="Pauchet Y."/>
        </authorList>
    </citation>
    <scope>NUCLEOTIDE SEQUENCE [LARGE SCALE GENOMIC DNA]</scope>
    <source>
        <strain evidence="11">EAD_L_NR</strain>
    </source>
</reference>
<evidence type="ECO:0000256" key="7">
    <source>
        <dbReference type="ARBA" id="ARBA00022989"/>
    </source>
</evidence>
<evidence type="ECO:0000256" key="6">
    <source>
        <dbReference type="ARBA" id="ARBA00022968"/>
    </source>
</evidence>
<keyword evidence="4" id="KW-0808">Transferase</keyword>